<comment type="caution">
    <text evidence="3">The sequence shown here is derived from an EMBL/GenBank/DDBJ whole genome shotgun (WGS) entry which is preliminary data.</text>
</comment>
<keyword evidence="4" id="KW-1185">Reference proteome</keyword>
<dbReference type="Proteomes" id="UP001183414">
    <property type="component" value="Unassembled WGS sequence"/>
</dbReference>
<dbReference type="RefSeq" id="WP_311673964.1">
    <property type="nucleotide sequence ID" value="NZ_JAVREQ010000013.1"/>
</dbReference>
<dbReference type="SUPFAM" id="SSF55781">
    <property type="entry name" value="GAF domain-like"/>
    <property type="match status" value="1"/>
</dbReference>
<sequence>MDPLTPDQPDDAERRRRRLQRLGLNAPDPEAEFDRTARIAASLTQAPLAMVNFINDKQQMFRGMYAPRSGDDDGQERRAVSFDLSDIPDIPRSAPTDYGFCPHVVAQGAQLALDDVFDYPRFKGNPLVNEMGVRAYLGTPLRDHTGVILGTVCVADMRPREWDRGVKESMQQLAETLLSEFRLRDSLLTQQEEMFAVFDGAPWPIMLTEGPKHVLRYANGRQGDAFGRVQRLSEGRTVLPGLDTVGVFKAMDDAYRTGQTTTLAEARLITRDADTPQTYSFTCTPVRLSPNAPVSGILTVAMNITSRPATEDPQQVAAEFTQQLAQFGTGDGWTQQHGGPSGMYLR</sequence>
<feature type="domain" description="GAF" evidence="2">
    <location>
        <begin position="28"/>
        <end position="193"/>
    </location>
</feature>
<dbReference type="InterPro" id="IPR003018">
    <property type="entry name" value="GAF"/>
</dbReference>
<dbReference type="Pfam" id="PF01590">
    <property type="entry name" value="GAF"/>
    <property type="match status" value="1"/>
</dbReference>
<evidence type="ECO:0000313" key="3">
    <source>
        <dbReference type="EMBL" id="MDT0380194.1"/>
    </source>
</evidence>
<feature type="region of interest" description="Disordered" evidence="1">
    <location>
        <begin position="1"/>
        <end position="28"/>
    </location>
</feature>
<dbReference type="EMBL" id="JAVREQ010000013">
    <property type="protein sequence ID" value="MDT0380194.1"/>
    <property type="molecule type" value="Genomic_DNA"/>
</dbReference>
<evidence type="ECO:0000259" key="2">
    <source>
        <dbReference type="SMART" id="SM00065"/>
    </source>
</evidence>
<organism evidence="3 4">
    <name type="scientific">Streptomyces hazeniae</name>
    <dbReference type="NCBI Taxonomy" id="3075538"/>
    <lineage>
        <taxon>Bacteria</taxon>
        <taxon>Bacillati</taxon>
        <taxon>Actinomycetota</taxon>
        <taxon>Actinomycetes</taxon>
        <taxon>Kitasatosporales</taxon>
        <taxon>Streptomycetaceae</taxon>
        <taxon>Streptomyces</taxon>
    </lineage>
</organism>
<evidence type="ECO:0000313" key="4">
    <source>
        <dbReference type="Proteomes" id="UP001183414"/>
    </source>
</evidence>
<evidence type="ECO:0000256" key="1">
    <source>
        <dbReference type="SAM" id="MobiDB-lite"/>
    </source>
</evidence>
<dbReference type="PANTHER" id="PTHR43102">
    <property type="entry name" value="SLR1143 PROTEIN"/>
    <property type="match status" value="1"/>
</dbReference>
<accession>A0ABU2NTV4</accession>
<dbReference type="Gene3D" id="3.30.450.40">
    <property type="match status" value="1"/>
</dbReference>
<proteinExistence type="predicted"/>
<name>A0ABU2NTV4_9ACTN</name>
<dbReference type="SMART" id="SM00065">
    <property type="entry name" value="GAF"/>
    <property type="match status" value="1"/>
</dbReference>
<protein>
    <submittedName>
        <fullName evidence="3">GAF domain-containing protein</fullName>
    </submittedName>
</protein>
<dbReference type="PANTHER" id="PTHR43102:SF2">
    <property type="entry name" value="GAF DOMAIN-CONTAINING PROTEIN"/>
    <property type="match status" value="1"/>
</dbReference>
<dbReference type="InterPro" id="IPR029016">
    <property type="entry name" value="GAF-like_dom_sf"/>
</dbReference>
<reference evidence="4" key="1">
    <citation type="submission" date="2023-07" db="EMBL/GenBank/DDBJ databases">
        <title>30 novel species of actinomycetes from the DSMZ collection.</title>
        <authorList>
            <person name="Nouioui I."/>
        </authorList>
    </citation>
    <scope>NUCLEOTIDE SEQUENCE [LARGE SCALE GENOMIC DNA]</scope>
    <source>
        <strain evidence="4">DSM 42041</strain>
    </source>
</reference>
<gene>
    <name evidence="3" type="ORF">RM572_15650</name>
</gene>
<dbReference type="Gene3D" id="3.30.450.20">
    <property type="entry name" value="PAS domain"/>
    <property type="match status" value="1"/>
</dbReference>